<dbReference type="Proteomes" id="UP000297245">
    <property type="component" value="Unassembled WGS sequence"/>
</dbReference>
<evidence type="ECO:0000313" key="1">
    <source>
        <dbReference type="EMBL" id="THU88566.1"/>
    </source>
</evidence>
<accession>A0A4S8LHH6</accession>
<organism evidence="1 2">
    <name type="scientific">Dendrothele bispora (strain CBS 962.96)</name>
    <dbReference type="NCBI Taxonomy" id="1314807"/>
    <lineage>
        <taxon>Eukaryota</taxon>
        <taxon>Fungi</taxon>
        <taxon>Dikarya</taxon>
        <taxon>Basidiomycota</taxon>
        <taxon>Agaricomycotina</taxon>
        <taxon>Agaricomycetes</taxon>
        <taxon>Agaricomycetidae</taxon>
        <taxon>Agaricales</taxon>
        <taxon>Agaricales incertae sedis</taxon>
        <taxon>Dendrothele</taxon>
    </lineage>
</organism>
<reference evidence="1 2" key="1">
    <citation type="journal article" date="2019" name="Nat. Ecol. Evol.">
        <title>Megaphylogeny resolves global patterns of mushroom evolution.</title>
        <authorList>
            <person name="Varga T."/>
            <person name="Krizsan K."/>
            <person name="Foldi C."/>
            <person name="Dima B."/>
            <person name="Sanchez-Garcia M."/>
            <person name="Sanchez-Ramirez S."/>
            <person name="Szollosi G.J."/>
            <person name="Szarkandi J.G."/>
            <person name="Papp V."/>
            <person name="Albert L."/>
            <person name="Andreopoulos W."/>
            <person name="Angelini C."/>
            <person name="Antonin V."/>
            <person name="Barry K.W."/>
            <person name="Bougher N.L."/>
            <person name="Buchanan P."/>
            <person name="Buyck B."/>
            <person name="Bense V."/>
            <person name="Catcheside P."/>
            <person name="Chovatia M."/>
            <person name="Cooper J."/>
            <person name="Damon W."/>
            <person name="Desjardin D."/>
            <person name="Finy P."/>
            <person name="Geml J."/>
            <person name="Haridas S."/>
            <person name="Hughes K."/>
            <person name="Justo A."/>
            <person name="Karasinski D."/>
            <person name="Kautmanova I."/>
            <person name="Kiss B."/>
            <person name="Kocsube S."/>
            <person name="Kotiranta H."/>
            <person name="LaButti K.M."/>
            <person name="Lechner B.E."/>
            <person name="Liimatainen K."/>
            <person name="Lipzen A."/>
            <person name="Lukacs Z."/>
            <person name="Mihaltcheva S."/>
            <person name="Morgado L.N."/>
            <person name="Niskanen T."/>
            <person name="Noordeloos M.E."/>
            <person name="Ohm R.A."/>
            <person name="Ortiz-Santana B."/>
            <person name="Ovrebo C."/>
            <person name="Racz N."/>
            <person name="Riley R."/>
            <person name="Savchenko A."/>
            <person name="Shiryaev A."/>
            <person name="Soop K."/>
            <person name="Spirin V."/>
            <person name="Szebenyi C."/>
            <person name="Tomsovsky M."/>
            <person name="Tulloss R.E."/>
            <person name="Uehling J."/>
            <person name="Grigoriev I.V."/>
            <person name="Vagvolgyi C."/>
            <person name="Papp T."/>
            <person name="Martin F.M."/>
            <person name="Miettinen O."/>
            <person name="Hibbett D.S."/>
            <person name="Nagy L.G."/>
        </authorList>
    </citation>
    <scope>NUCLEOTIDE SEQUENCE [LARGE SCALE GENOMIC DNA]</scope>
    <source>
        <strain evidence="1 2">CBS 962.96</strain>
    </source>
</reference>
<proteinExistence type="predicted"/>
<evidence type="ECO:0000313" key="2">
    <source>
        <dbReference type="Proteomes" id="UP000297245"/>
    </source>
</evidence>
<dbReference type="EMBL" id="ML179404">
    <property type="protein sequence ID" value="THU88566.1"/>
    <property type="molecule type" value="Genomic_DNA"/>
</dbReference>
<dbReference type="OrthoDB" id="4664297at2759"/>
<evidence type="ECO:0008006" key="3">
    <source>
        <dbReference type="Google" id="ProtNLM"/>
    </source>
</evidence>
<dbReference type="AlphaFoldDB" id="A0A4S8LHH6"/>
<sequence>MPGLQDSNYKFITPEQKQHFLEHGWFHLPQGVKKENIDRFVGDVWIRTGYDPNDSNTWDEEWFRMPRQKEMLWKDFAPKGWGAICEILGGEERIDNTIFDKAGDSLIANFGKEEYRDKVIQPKDLGNWHVDGNWFTHFLDSGDQSLLIVILFNDVAPRSGGTWICEDGLTRVVRWLHDRPQGCPQKLRDPDGTTAFDPIIAGECNKFVECVGKAGDMFICHGFMPHSASKNHNRIPRFITSPKIILKEPMNLNRENPDDYSLLELKTLHDLNVDSLPEWKAVGERQRFVPSNNVKKDGRLLVELERLKEHARKTGGIIDSIHVEGVAEYNGWREDRKQAPTIPAH</sequence>
<dbReference type="Gene3D" id="2.60.120.620">
    <property type="entry name" value="q2cbj1_9rhob like domain"/>
    <property type="match status" value="1"/>
</dbReference>
<keyword evidence="2" id="KW-1185">Reference proteome</keyword>
<protein>
    <recommendedName>
        <fullName evidence="3">Phytanoyl-CoA dioxygenase</fullName>
    </recommendedName>
</protein>
<dbReference type="SUPFAM" id="SSF51197">
    <property type="entry name" value="Clavaminate synthase-like"/>
    <property type="match status" value="1"/>
</dbReference>
<name>A0A4S8LHH6_DENBC</name>
<gene>
    <name evidence="1" type="ORF">K435DRAFT_761753</name>
</gene>